<reference evidence="3 4" key="1">
    <citation type="submission" date="2014-04" db="EMBL/GenBank/DDBJ databases">
        <authorList>
            <consortium name="DOE Joint Genome Institute"/>
            <person name="Kuo A."/>
            <person name="Gay G."/>
            <person name="Dore J."/>
            <person name="Kohler A."/>
            <person name="Nagy L.G."/>
            <person name="Floudas D."/>
            <person name="Copeland A."/>
            <person name="Barry K.W."/>
            <person name="Cichocki N."/>
            <person name="Veneault-Fourrey C."/>
            <person name="LaButti K."/>
            <person name="Lindquist E.A."/>
            <person name="Lipzen A."/>
            <person name="Lundell T."/>
            <person name="Morin E."/>
            <person name="Murat C."/>
            <person name="Sun H."/>
            <person name="Tunlid A."/>
            <person name="Henrissat B."/>
            <person name="Grigoriev I.V."/>
            <person name="Hibbett D.S."/>
            <person name="Martin F."/>
            <person name="Nordberg H.P."/>
            <person name="Cantor M.N."/>
            <person name="Hua S.X."/>
        </authorList>
    </citation>
    <scope>NUCLEOTIDE SEQUENCE [LARGE SCALE GENOMIC DNA]</scope>
    <source>
        <strain evidence="4">h7</strain>
    </source>
</reference>
<dbReference type="PRINTS" id="PR00837">
    <property type="entry name" value="V5TPXLIKE"/>
</dbReference>
<dbReference type="InterPro" id="IPR001283">
    <property type="entry name" value="CRISP-related"/>
</dbReference>
<dbReference type="Proteomes" id="UP000053424">
    <property type="component" value="Unassembled WGS sequence"/>
</dbReference>
<sequence>MSSLRIPKMVTSTMARIILFALVVCATVGLGSPAPERRDAWSDQVVSLHNQARARYGARPVTWNPGLYSSTVSYAQACKFVHSDSQGKYGENLYAGTGNPGPGIADAVQSWMSEASKYDYSKPGFSAATGHFTQVVWKSTTQVTCALANCPANTIFPAPSHYIVCRYTPPGNYQGQFPQNVGRPV</sequence>
<dbReference type="GO" id="GO:0005576">
    <property type="term" value="C:extracellular region"/>
    <property type="evidence" value="ECO:0007669"/>
    <property type="project" value="InterPro"/>
</dbReference>
<dbReference type="EMBL" id="KN831783">
    <property type="protein sequence ID" value="KIM40394.1"/>
    <property type="molecule type" value="Genomic_DNA"/>
</dbReference>
<protein>
    <recommendedName>
        <fullName evidence="2">SCP domain-containing protein</fullName>
    </recommendedName>
</protein>
<evidence type="ECO:0000259" key="2">
    <source>
        <dbReference type="SMART" id="SM00198"/>
    </source>
</evidence>
<organism evidence="3 4">
    <name type="scientific">Hebeloma cylindrosporum</name>
    <dbReference type="NCBI Taxonomy" id="76867"/>
    <lineage>
        <taxon>Eukaryota</taxon>
        <taxon>Fungi</taxon>
        <taxon>Dikarya</taxon>
        <taxon>Basidiomycota</taxon>
        <taxon>Agaricomycotina</taxon>
        <taxon>Agaricomycetes</taxon>
        <taxon>Agaricomycetidae</taxon>
        <taxon>Agaricales</taxon>
        <taxon>Agaricineae</taxon>
        <taxon>Hymenogastraceae</taxon>
        <taxon>Hebeloma</taxon>
    </lineage>
</organism>
<dbReference type="InterPro" id="IPR014044">
    <property type="entry name" value="CAP_dom"/>
</dbReference>
<feature type="chain" id="PRO_5002175953" description="SCP domain-containing protein" evidence="1">
    <location>
        <begin position="34"/>
        <end position="185"/>
    </location>
</feature>
<keyword evidence="4" id="KW-1185">Reference proteome</keyword>
<dbReference type="Gene3D" id="3.40.33.10">
    <property type="entry name" value="CAP"/>
    <property type="match status" value="1"/>
</dbReference>
<dbReference type="AlphaFoldDB" id="A0A0C3C845"/>
<reference evidence="4" key="2">
    <citation type="submission" date="2015-01" db="EMBL/GenBank/DDBJ databases">
        <title>Evolutionary Origins and Diversification of the Mycorrhizal Mutualists.</title>
        <authorList>
            <consortium name="DOE Joint Genome Institute"/>
            <consortium name="Mycorrhizal Genomics Consortium"/>
            <person name="Kohler A."/>
            <person name="Kuo A."/>
            <person name="Nagy L.G."/>
            <person name="Floudas D."/>
            <person name="Copeland A."/>
            <person name="Barry K.W."/>
            <person name="Cichocki N."/>
            <person name="Veneault-Fourrey C."/>
            <person name="LaButti K."/>
            <person name="Lindquist E.A."/>
            <person name="Lipzen A."/>
            <person name="Lundell T."/>
            <person name="Morin E."/>
            <person name="Murat C."/>
            <person name="Riley R."/>
            <person name="Ohm R."/>
            <person name="Sun H."/>
            <person name="Tunlid A."/>
            <person name="Henrissat B."/>
            <person name="Grigoriev I.V."/>
            <person name="Hibbett D.S."/>
            <person name="Martin F."/>
        </authorList>
    </citation>
    <scope>NUCLEOTIDE SEQUENCE [LARGE SCALE GENOMIC DNA]</scope>
    <source>
        <strain evidence="4">h7</strain>
    </source>
</reference>
<evidence type="ECO:0000256" key="1">
    <source>
        <dbReference type="SAM" id="SignalP"/>
    </source>
</evidence>
<dbReference type="HOGENOM" id="CLU_035730_6_3_1"/>
<evidence type="ECO:0000313" key="4">
    <source>
        <dbReference type="Proteomes" id="UP000053424"/>
    </source>
</evidence>
<dbReference type="PROSITE" id="PS01009">
    <property type="entry name" value="CRISP_1"/>
    <property type="match status" value="1"/>
</dbReference>
<dbReference type="SUPFAM" id="SSF55797">
    <property type="entry name" value="PR-1-like"/>
    <property type="match status" value="1"/>
</dbReference>
<accession>A0A0C3C845</accession>
<proteinExistence type="predicted"/>
<gene>
    <name evidence="3" type="ORF">M413DRAFT_178634</name>
</gene>
<dbReference type="PROSITE" id="PS01010">
    <property type="entry name" value="CRISP_2"/>
    <property type="match status" value="1"/>
</dbReference>
<keyword evidence="1" id="KW-0732">Signal</keyword>
<dbReference type="InterPro" id="IPR018244">
    <property type="entry name" value="Allrgn_V5/Tpx1_CS"/>
</dbReference>
<dbReference type="OrthoDB" id="337038at2759"/>
<evidence type="ECO:0000313" key="3">
    <source>
        <dbReference type="EMBL" id="KIM40394.1"/>
    </source>
</evidence>
<dbReference type="Pfam" id="PF00188">
    <property type="entry name" value="CAP"/>
    <property type="match status" value="1"/>
</dbReference>
<dbReference type="PANTHER" id="PTHR10334">
    <property type="entry name" value="CYSTEINE-RICH SECRETORY PROTEIN-RELATED"/>
    <property type="match status" value="1"/>
</dbReference>
<dbReference type="InterPro" id="IPR035940">
    <property type="entry name" value="CAP_sf"/>
</dbReference>
<name>A0A0C3C845_HEBCY</name>
<dbReference type="SMART" id="SM00198">
    <property type="entry name" value="SCP"/>
    <property type="match status" value="1"/>
</dbReference>
<feature type="domain" description="SCP" evidence="2">
    <location>
        <begin position="40"/>
        <end position="175"/>
    </location>
</feature>
<feature type="signal peptide" evidence="1">
    <location>
        <begin position="1"/>
        <end position="33"/>
    </location>
</feature>